<name>A0A916SAG3_9BACI</name>
<keyword evidence="3" id="KW-1185">Reference proteome</keyword>
<dbReference type="AlphaFoldDB" id="A0A916SAG3"/>
<reference evidence="2" key="1">
    <citation type="journal article" date="2014" name="Int. J. Syst. Evol. Microbiol.">
        <title>Complete genome sequence of Corynebacterium casei LMG S-19264T (=DSM 44701T), isolated from a smear-ripened cheese.</title>
        <authorList>
            <consortium name="US DOE Joint Genome Institute (JGI-PGF)"/>
            <person name="Walter F."/>
            <person name="Albersmeier A."/>
            <person name="Kalinowski J."/>
            <person name="Ruckert C."/>
        </authorList>
    </citation>
    <scope>NUCLEOTIDE SEQUENCE</scope>
    <source>
        <strain evidence="2">CGMCC 1.12408</strain>
    </source>
</reference>
<keyword evidence="1" id="KW-1133">Transmembrane helix</keyword>
<keyword evidence="1" id="KW-0812">Transmembrane</keyword>
<protein>
    <submittedName>
        <fullName evidence="2">Uncharacterized protein</fullName>
    </submittedName>
</protein>
<gene>
    <name evidence="2" type="ORF">GCM10008025_36990</name>
</gene>
<feature type="transmembrane region" description="Helical" evidence="1">
    <location>
        <begin position="7"/>
        <end position="28"/>
    </location>
</feature>
<dbReference type="Proteomes" id="UP000613512">
    <property type="component" value="Unassembled WGS sequence"/>
</dbReference>
<evidence type="ECO:0000256" key="1">
    <source>
        <dbReference type="SAM" id="Phobius"/>
    </source>
</evidence>
<dbReference type="InterPro" id="IPR021560">
    <property type="entry name" value="DUF3021"/>
</dbReference>
<evidence type="ECO:0000313" key="2">
    <source>
        <dbReference type="EMBL" id="GGA91080.1"/>
    </source>
</evidence>
<accession>A0A916SAG3</accession>
<comment type="caution">
    <text evidence="2">The sequence shown here is derived from an EMBL/GenBank/DDBJ whole genome shotgun (WGS) entry which is preliminary data.</text>
</comment>
<dbReference type="Pfam" id="PF11457">
    <property type="entry name" value="DUF3021"/>
    <property type="match status" value="1"/>
</dbReference>
<feature type="transmembrane region" description="Helical" evidence="1">
    <location>
        <begin position="64"/>
        <end position="84"/>
    </location>
</feature>
<feature type="transmembrane region" description="Helical" evidence="1">
    <location>
        <begin position="104"/>
        <end position="121"/>
    </location>
</feature>
<reference evidence="2" key="2">
    <citation type="submission" date="2020-09" db="EMBL/GenBank/DDBJ databases">
        <authorList>
            <person name="Sun Q."/>
            <person name="Zhou Y."/>
        </authorList>
    </citation>
    <scope>NUCLEOTIDE SEQUENCE</scope>
    <source>
        <strain evidence="2">CGMCC 1.12408</strain>
    </source>
</reference>
<sequence>MQLLKSGLIRGVILFAILLVYSLIYEGIEETFNLYIYNAIIAFLLGLTSIIYQIEQWQYWKQILAHYLSMLITVFPILLISGHYPVNSFSDVWHVYMQFNKAGIALFIVTFVMFNLFRWFGNRNSEEA</sequence>
<dbReference type="RefSeq" id="WP_188386160.1">
    <property type="nucleotide sequence ID" value="NZ_BMEY01000028.1"/>
</dbReference>
<dbReference type="EMBL" id="BMEY01000028">
    <property type="protein sequence ID" value="GGA91080.1"/>
    <property type="molecule type" value="Genomic_DNA"/>
</dbReference>
<proteinExistence type="predicted"/>
<feature type="transmembrane region" description="Helical" evidence="1">
    <location>
        <begin position="34"/>
        <end position="52"/>
    </location>
</feature>
<organism evidence="2 3">
    <name type="scientific">Ornithinibacillus halotolerans</name>
    <dbReference type="NCBI Taxonomy" id="1274357"/>
    <lineage>
        <taxon>Bacteria</taxon>
        <taxon>Bacillati</taxon>
        <taxon>Bacillota</taxon>
        <taxon>Bacilli</taxon>
        <taxon>Bacillales</taxon>
        <taxon>Bacillaceae</taxon>
        <taxon>Ornithinibacillus</taxon>
    </lineage>
</organism>
<evidence type="ECO:0000313" key="3">
    <source>
        <dbReference type="Proteomes" id="UP000613512"/>
    </source>
</evidence>
<keyword evidence="1" id="KW-0472">Membrane</keyword>